<comment type="caution">
    <text evidence="3">The sequence shown here is derived from an EMBL/GenBank/DDBJ whole genome shotgun (WGS) entry which is preliminary data.</text>
</comment>
<sequence>MKFVDRAGNPGSVLVVVDNIDKDAPVGSLTYSTTDWTNKNVTVTVEMTEPVEFTNDEALPKTVKFEKVDDVTYNLTFSKNENITLKFKDEAGNTGEVEVNVSNIDKVAPTAEVSYSMTDPTNQDVVVTIEPSEEVTILNNEGSPSITFTENGEFEFLFVDRAGNTGSAQVKVENIDKVPPVITISEYTTDWTNQDITVTASMDEEGTLNEESYTFKENGSFEFVATDLAGNVTRLTVVITNIDKIAPEITVKPYNTDWTNQDITVEVSMNEEGTLNATSHTFTENGTFIFVAKDRAGNVTELPVTISNIDKVAPEIIVEDYITSPTNKDITVKVSMNEDGTLNQESYTFKENGEFEFIATDRAGNETKKKIVITNIDKVAPVITVFSYNTSPTNQDVVVTAETNEGTLNATSHTFTENGYFDFIATDAAGNETVERVIITNIDKTVPVITIDPYNTDPTNKDVVVTVKTNEGTLNAASHTFEQNGKFDFVATDDAGNVTTVTVKITNIDKTPPAVSNVINGFAYNTNVAPAFDEGTATLNGGDFTSGTTVSAEGNYTLVVTDAAGNQTTVTFTIDKTAPVISGVANNQTYKVDVTPTFNEGTGTLNGNTFLSGTPISAAGTYTLVVRDVAGNETTVTFTIDKTAPKLTNVTAVTIQKDKTTTVSGGFAEPGAAIKVFLKNNNGSKGKEVGNNTVDEKGSFSFDLREVISNNTDLFVTATDKAGNTSEVTVTVVNK</sequence>
<evidence type="ECO:0000313" key="3">
    <source>
        <dbReference type="EMBL" id="RHW43390.1"/>
    </source>
</evidence>
<dbReference type="Proteomes" id="UP000284416">
    <property type="component" value="Unassembled WGS sequence"/>
</dbReference>
<feature type="domain" description="Ig-like" evidence="1">
    <location>
        <begin position="386"/>
        <end position="504"/>
    </location>
</feature>
<gene>
    <name evidence="3" type="ORF">D1B31_01635</name>
</gene>
<dbReference type="Gene3D" id="2.60.40.10">
    <property type="entry name" value="Immunoglobulins"/>
    <property type="match status" value="1"/>
</dbReference>
<evidence type="ECO:0000259" key="1">
    <source>
        <dbReference type="Pfam" id="PF12245"/>
    </source>
</evidence>
<feature type="domain" description="Bacterial Ig" evidence="2">
    <location>
        <begin position="651"/>
        <end position="732"/>
    </location>
</feature>
<reference evidence="3 4" key="1">
    <citation type="journal article" date="2017" name="Int. J. Syst. Evol. Microbiol.">
        <title>Bacillus notoginsengisoli sp. nov., a novel bacterium isolated from the rhizosphere of Panax notoginseng.</title>
        <authorList>
            <person name="Zhang M.Y."/>
            <person name="Cheng J."/>
            <person name="Cai Y."/>
            <person name="Zhang T.Y."/>
            <person name="Wu Y.Y."/>
            <person name="Manikprabhu D."/>
            <person name="Li W.J."/>
            <person name="Zhang Y.X."/>
        </authorList>
    </citation>
    <scope>NUCLEOTIDE SEQUENCE [LARGE SCALE GENOMIC DNA]</scope>
    <source>
        <strain evidence="3 4">JCM 30743</strain>
    </source>
</reference>
<name>A0A417YZS3_9BACI</name>
<accession>A0A417YZS3</accession>
<dbReference type="InterPro" id="IPR022038">
    <property type="entry name" value="Ig-like_bact"/>
</dbReference>
<feature type="domain" description="Ig-like" evidence="1">
    <location>
        <begin position="89"/>
        <end position="168"/>
    </location>
</feature>
<dbReference type="EMBL" id="QWEG01000001">
    <property type="protein sequence ID" value="RHW43390.1"/>
    <property type="molecule type" value="Genomic_DNA"/>
</dbReference>
<protein>
    <submittedName>
        <fullName evidence="3">Uncharacterized protein</fullName>
    </submittedName>
</protein>
<dbReference type="AlphaFoldDB" id="A0A417YZS3"/>
<proteinExistence type="predicted"/>
<dbReference type="InterPro" id="IPR041498">
    <property type="entry name" value="Big_6"/>
</dbReference>
<keyword evidence="4" id="KW-1185">Reference proteome</keyword>
<evidence type="ECO:0000259" key="2">
    <source>
        <dbReference type="Pfam" id="PF17936"/>
    </source>
</evidence>
<evidence type="ECO:0000313" key="4">
    <source>
        <dbReference type="Proteomes" id="UP000284416"/>
    </source>
</evidence>
<dbReference type="Pfam" id="PF12245">
    <property type="entry name" value="Big_3_2"/>
    <property type="match status" value="2"/>
</dbReference>
<dbReference type="InterPro" id="IPR013783">
    <property type="entry name" value="Ig-like_fold"/>
</dbReference>
<organism evidence="3 4">
    <name type="scientific">Neobacillus notoginsengisoli</name>
    <dbReference type="NCBI Taxonomy" id="1578198"/>
    <lineage>
        <taxon>Bacteria</taxon>
        <taxon>Bacillati</taxon>
        <taxon>Bacillota</taxon>
        <taxon>Bacilli</taxon>
        <taxon>Bacillales</taxon>
        <taxon>Bacillaceae</taxon>
        <taxon>Neobacillus</taxon>
    </lineage>
</organism>
<dbReference type="Pfam" id="PF17936">
    <property type="entry name" value="Big_6"/>
    <property type="match status" value="1"/>
</dbReference>